<dbReference type="Proteomes" id="UP000008827">
    <property type="component" value="Chromosome 3"/>
</dbReference>
<dbReference type="OMA" id="GMGHILV"/>
<protein>
    <submittedName>
        <fullName evidence="2 3">Uncharacterized protein</fullName>
    </submittedName>
</protein>
<accession>A0A2K7LFT2</accession>
<feature type="region of interest" description="Disordered" evidence="1">
    <location>
        <begin position="112"/>
        <end position="134"/>
    </location>
</feature>
<reference evidence="2" key="3">
    <citation type="submission" date="2018-07" db="EMBL/GenBank/DDBJ databases">
        <title>WGS assembly of Glycine max.</title>
        <authorList>
            <person name="Schmutz J."/>
            <person name="Cannon S."/>
            <person name="Schlueter J."/>
            <person name="Ma J."/>
            <person name="Mitros T."/>
            <person name="Nelson W."/>
            <person name="Hyten D."/>
            <person name="Song Q."/>
            <person name="Thelen J."/>
            <person name="Cheng J."/>
            <person name="Xu D."/>
            <person name="Hellsten U."/>
            <person name="May G."/>
            <person name="Yu Y."/>
            <person name="Sakurai T."/>
            <person name="Umezawa T."/>
            <person name="Bhattacharyya M."/>
            <person name="Sandhu D."/>
            <person name="Valliyodan B."/>
            <person name="Lindquist E."/>
            <person name="Peto M."/>
            <person name="Grant D."/>
            <person name="Shu S."/>
            <person name="Goodstein D."/>
            <person name="Barry K."/>
            <person name="Futrell-Griggs M."/>
            <person name="Abernathy B."/>
            <person name="Du J."/>
            <person name="Tian Z."/>
            <person name="Zhu L."/>
            <person name="Gill N."/>
            <person name="Joshi T."/>
            <person name="Libault M."/>
            <person name="Sethuraman A."/>
            <person name="Zhang X."/>
            <person name="Shinozaki K."/>
            <person name="Nguyen H."/>
            <person name="Wing R."/>
            <person name="Cregan P."/>
            <person name="Specht J."/>
            <person name="Grimwood J."/>
            <person name="Rokhsar D."/>
            <person name="Stacey G."/>
            <person name="Shoemaker R."/>
            <person name="Jackson S."/>
        </authorList>
    </citation>
    <scope>NUCLEOTIDE SEQUENCE</scope>
    <source>
        <tissue evidence="2">Callus</tissue>
    </source>
</reference>
<dbReference type="AlphaFoldDB" id="A0A0R0KMG0"/>
<evidence type="ECO:0000313" key="4">
    <source>
        <dbReference type="Proteomes" id="UP000008827"/>
    </source>
</evidence>
<accession>A0A0R0KMG0</accession>
<dbReference type="ExpressionAtlas" id="A0A0R0KMG0">
    <property type="expression patterns" value="baseline and differential"/>
</dbReference>
<gene>
    <name evidence="2" type="ORF">GLYMA_03G218900</name>
</gene>
<name>A0A0R0KMG0_SOYBN</name>
<proteinExistence type="predicted"/>
<dbReference type="PaxDb" id="3847-GLYMA03G37730.1"/>
<evidence type="ECO:0000256" key="1">
    <source>
        <dbReference type="SAM" id="MobiDB-lite"/>
    </source>
</evidence>
<evidence type="ECO:0000313" key="3">
    <source>
        <dbReference type="EnsemblPlants" id="KRH68252"/>
    </source>
</evidence>
<sequence length="165" mass="18117">MGNTTSCSCICISNGVISIGNILKKRRKAKKTAMLLDSDGNTREIKLPIKSGELMIEEFGHVVTPVDEIRRTGRVSALLADEELVAGKVYLLLPVNRINSKASEFEMAIAEKQSGHTKSKRGNNMAKSNERGEENPSYGLVFPLCVRGLGTKYDGIPFGSYRRII</sequence>
<keyword evidence="4" id="KW-1185">Reference proteome</keyword>
<reference evidence="3" key="2">
    <citation type="submission" date="2018-02" db="UniProtKB">
        <authorList>
            <consortium name="EnsemblPlants"/>
        </authorList>
    </citation>
    <scope>IDENTIFICATION</scope>
    <source>
        <strain evidence="3">Williams 82</strain>
    </source>
</reference>
<reference evidence="2 3" key="1">
    <citation type="journal article" date="2010" name="Nature">
        <title>Genome sequence of the palaeopolyploid soybean.</title>
        <authorList>
            <person name="Schmutz J."/>
            <person name="Cannon S.B."/>
            <person name="Schlueter J."/>
            <person name="Ma J."/>
            <person name="Mitros T."/>
            <person name="Nelson W."/>
            <person name="Hyten D.L."/>
            <person name="Song Q."/>
            <person name="Thelen J.J."/>
            <person name="Cheng J."/>
            <person name="Xu D."/>
            <person name="Hellsten U."/>
            <person name="May G.D."/>
            <person name="Yu Y."/>
            <person name="Sakurai T."/>
            <person name="Umezawa T."/>
            <person name="Bhattacharyya M.K."/>
            <person name="Sandhu D."/>
            <person name="Valliyodan B."/>
            <person name="Lindquist E."/>
            <person name="Peto M."/>
            <person name="Grant D."/>
            <person name="Shu S."/>
            <person name="Goodstein D."/>
            <person name="Barry K."/>
            <person name="Futrell-Griggs M."/>
            <person name="Abernathy B."/>
            <person name="Du J."/>
            <person name="Tian Z."/>
            <person name="Zhu L."/>
            <person name="Gill N."/>
            <person name="Joshi T."/>
            <person name="Libault M."/>
            <person name="Sethuraman A."/>
            <person name="Zhang X.-C."/>
            <person name="Shinozaki K."/>
            <person name="Nguyen H.T."/>
            <person name="Wing R.A."/>
            <person name="Cregan P."/>
            <person name="Specht J."/>
            <person name="Grimwood J."/>
            <person name="Rokhsar D."/>
            <person name="Stacey G."/>
            <person name="Shoemaker R.C."/>
            <person name="Jackson S.A."/>
        </authorList>
    </citation>
    <scope>NUCLEOTIDE SEQUENCE</scope>
    <source>
        <strain evidence="3">cv. Williams 82</strain>
        <tissue evidence="2">Callus</tissue>
    </source>
</reference>
<dbReference type="Gramene" id="KRH68252">
    <property type="protein sequence ID" value="KRH68252"/>
    <property type="gene ID" value="GLYMA_03G218900"/>
</dbReference>
<dbReference type="Pfam" id="PF14009">
    <property type="entry name" value="PADRE"/>
    <property type="match status" value="1"/>
</dbReference>
<dbReference type="PANTHER" id="PTHR33052">
    <property type="entry name" value="DUF4228 DOMAIN PROTEIN-RELATED"/>
    <property type="match status" value="1"/>
</dbReference>
<dbReference type="EnsemblPlants" id="KRH68252">
    <property type="protein sequence ID" value="KRH68252"/>
    <property type="gene ID" value="GLYMA_03G218900"/>
</dbReference>
<dbReference type="InParanoid" id="A0A0R0KMG0"/>
<evidence type="ECO:0000313" key="2">
    <source>
        <dbReference type="EMBL" id="KRH68252.2"/>
    </source>
</evidence>
<organism evidence="2">
    <name type="scientific">Glycine max</name>
    <name type="common">Soybean</name>
    <name type="synonym">Glycine hispida</name>
    <dbReference type="NCBI Taxonomy" id="3847"/>
    <lineage>
        <taxon>Eukaryota</taxon>
        <taxon>Viridiplantae</taxon>
        <taxon>Streptophyta</taxon>
        <taxon>Embryophyta</taxon>
        <taxon>Tracheophyta</taxon>
        <taxon>Spermatophyta</taxon>
        <taxon>Magnoliopsida</taxon>
        <taxon>eudicotyledons</taxon>
        <taxon>Gunneridae</taxon>
        <taxon>Pentapetalae</taxon>
        <taxon>rosids</taxon>
        <taxon>fabids</taxon>
        <taxon>Fabales</taxon>
        <taxon>Fabaceae</taxon>
        <taxon>Papilionoideae</taxon>
        <taxon>50 kb inversion clade</taxon>
        <taxon>NPAAA clade</taxon>
        <taxon>indigoferoid/millettioid clade</taxon>
        <taxon>Phaseoleae</taxon>
        <taxon>Glycine</taxon>
        <taxon>Glycine subgen. Soja</taxon>
    </lineage>
</organism>
<dbReference type="InterPro" id="IPR025322">
    <property type="entry name" value="PADRE_dom"/>
</dbReference>
<dbReference type="EMBL" id="CM000836">
    <property type="protein sequence ID" value="KRH68252.2"/>
    <property type="molecule type" value="Genomic_DNA"/>
</dbReference>